<organism evidence="6 7">
    <name type="scientific">Halolactibacillus alkaliphilus</name>
    <dbReference type="NCBI Taxonomy" id="442899"/>
    <lineage>
        <taxon>Bacteria</taxon>
        <taxon>Bacillati</taxon>
        <taxon>Bacillota</taxon>
        <taxon>Bacilli</taxon>
        <taxon>Bacillales</taxon>
        <taxon>Bacillaceae</taxon>
        <taxon>Halolactibacillus</taxon>
    </lineage>
</organism>
<feature type="binding site" evidence="5">
    <location>
        <position position="107"/>
    </location>
    <ligand>
        <name>a divalent metal cation</name>
        <dbReference type="ChEBI" id="CHEBI:60240"/>
        <label>1</label>
    </ligand>
</feature>
<gene>
    <name evidence="6" type="ORF">HAL01_18650</name>
</gene>
<keyword evidence="3 4" id="KW-0479">Metal-binding</keyword>
<feature type="binding site" evidence="5">
    <location>
        <position position="68"/>
    </location>
    <ligand>
        <name>a divalent metal cation</name>
        <dbReference type="ChEBI" id="CHEBI:60240"/>
        <label>1</label>
    </ligand>
</feature>
<feature type="binding site" evidence="5">
    <location>
        <position position="336"/>
    </location>
    <ligand>
        <name>a divalent metal cation</name>
        <dbReference type="ChEBI" id="CHEBI:60240"/>
        <label>1</label>
    </ligand>
</feature>
<accession>A0A511X399</accession>
<keyword evidence="6" id="KW-0378">Hydrolase</keyword>
<dbReference type="NCBIfam" id="TIGR00486">
    <property type="entry name" value="YbgI_SA1388"/>
    <property type="match status" value="1"/>
</dbReference>
<dbReference type="Pfam" id="PF01784">
    <property type="entry name" value="DUF34_NIF3"/>
    <property type="match status" value="1"/>
</dbReference>
<dbReference type="FunFam" id="3.40.1390.30:FF:000001">
    <property type="entry name" value="GTP cyclohydrolase 1 type 2"/>
    <property type="match status" value="1"/>
</dbReference>
<comment type="similarity">
    <text evidence="1 4">Belongs to the GTP cyclohydrolase I type 2/NIF3 family.</text>
</comment>
<dbReference type="SUPFAM" id="SSF102705">
    <property type="entry name" value="NIF3 (NGG1p interacting factor 3)-like"/>
    <property type="match status" value="1"/>
</dbReference>
<dbReference type="Gene3D" id="3.40.1390.30">
    <property type="entry name" value="NIF3 (NGG1p interacting factor 3)-like"/>
    <property type="match status" value="2"/>
</dbReference>
<feature type="binding site" evidence="5">
    <location>
        <position position="69"/>
    </location>
    <ligand>
        <name>a divalent metal cation</name>
        <dbReference type="ChEBI" id="CHEBI:60240"/>
        <label>1</label>
    </ligand>
</feature>
<dbReference type="InterPro" id="IPR017221">
    <property type="entry name" value="DUF34/NIF3_bac"/>
</dbReference>
<proteinExistence type="inferred from homology"/>
<dbReference type="Proteomes" id="UP000321400">
    <property type="component" value="Unassembled WGS sequence"/>
</dbReference>
<dbReference type="PIRSF" id="PIRSF037489">
    <property type="entry name" value="UCP037489_NIF3_YqfO"/>
    <property type="match status" value="1"/>
</dbReference>
<dbReference type="AlphaFoldDB" id="A0A511X399"/>
<keyword evidence="7" id="KW-1185">Reference proteome</keyword>
<evidence type="ECO:0000256" key="5">
    <source>
        <dbReference type="PIRSR" id="PIRSR602678-1"/>
    </source>
</evidence>
<dbReference type="OrthoDB" id="9792792at2"/>
<dbReference type="GO" id="GO:0005737">
    <property type="term" value="C:cytoplasm"/>
    <property type="evidence" value="ECO:0007669"/>
    <property type="project" value="TreeGrafter"/>
</dbReference>
<protein>
    <recommendedName>
        <fullName evidence="2 4">GTP cyclohydrolase 1 type 2 homolog</fullName>
    </recommendedName>
</protein>
<dbReference type="InterPro" id="IPR036069">
    <property type="entry name" value="DUF34/NIF3_sf"/>
</dbReference>
<name>A0A511X399_9BACI</name>
<feature type="binding site" evidence="5">
    <location>
        <position position="333"/>
    </location>
    <ligand>
        <name>a divalent metal cation</name>
        <dbReference type="ChEBI" id="CHEBI:60240"/>
        <label>1</label>
    </ligand>
</feature>
<evidence type="ECO:0000256" key="4">
    <source>
        <dbReference type="PIRNR" id="PIRNR037489"/>
    </source>
</evidence>
<dbReference type="RefSeq" id="WP_089800776.1">
    <property type="nucleotide sequence ID" value="NZ_BJYE01000025.1"/>
</dbReference>
<reference evidence="6 7" key="1">
    <citation type="submission" date="2019-07" db="EMBL/GenBank/DDBJ databases">
        <title>Whole genome shotgun sequence of Halolactibacillus alkaliphilus NBRC 103919.</title>
        <authorList>
            <person name="Hosoyama A."/>
            <person name="Uohara A."/>
            <person name="Ohji S."/>
            <person name="Ichikawa N."/>
        </authorList>
    </citation>
    <scope>NUCLEOTIDE SEQUENCE [LARGE SCALE GENOMIC DNA]</scope>
    <source>
        <strain evidence="6 7">NBRC 103919</strain>
    </source>
</reference>
<comment type="caution">
    <text evidence="6">The sequence shown here is derived from an EMBL/GenBank/DDBJ whole genome shotgun (WGS) entry which is preliminary data.</text>
</comment>
<evidence type="ECO:0000256" key="1">
    <source>
        <dbReference type="ARBA" id="ARBA00006964"/>
    </source>
</evidence>
<evidence type="ECO:0000313" key="7">
    <source>
        <dbReference type="Proteomes" id="UP000321400"/>
    </source>
</evidence>
<dbReference type="PANTHER" id="PTHR13799">
    <property type="entry name" value="NGG1 INTERACTING FACTOR 3"/>
    <property type="match status" value="1"/>
</dbReference>
<evidence type="ECO:0000256" key="3">
    <source>
        <dbReference type="ARBA" id="ARBA00022723"/>
    </source>
</evidence>
<dbReference type="PANTHER" id="PTHR13799:SF14">
    <property type="entry name" value="GTP CYCLOHYDROLASE 1 TYPE 2 HOMOLOG"/>
    <property type="match status" value="1"/>
</dbReference>
<evidence type="ECO:0000256" key="2">
    <source>
        <dbReference type="ARBA" id="ARBA00022112"/>
    </source>
</evidence>
<evidence type="ECO:0000313" key="6">
    <source>
        <dbReference type="EMBL" id="GEN57401.1"/>
    </source>
</evidence>
<dbReference type="GO" id="GO:0016787">
    <property type="term" value="F:hydrolase activity"/>
    <property type="evidence" value="ECO:0007669"/>
    <property type="project" value="UniProtKB-KW"/>
</dbReference>
<dbReference type="EMBL" id="BJYE01000025">
    <property type="protein sequence ID" value="GEN57401.1"/>
    <property type="molecule type" value="Genomic_DNA"/>
</dbReference>
<dbReference type="STRING" id="442899.SAMN05720591_10776"/>
<dbReference type="InterPro" id="IPR002678">
    <property type="entry name" value="DUF34/NIF3"/>
</dbReference>
<sequence length="373" mass="41536">MTTQLQIKDFLKQFESDVPTHLAYDWDNVGLQIGDSSIPLKGIMTTLDINEAVIDEAIALGANLIISHHPIMFKPMKRIDASTTRGKIVKKCFLNDIVIYSAHTNYDRLEGGMNDQLARRLHLTNIDTLVTESTLKRVKLLVYVPLTHKQALDEALIASGIGTLGSYEACMFETLGRSNFLPTEKAHPFIGSINVRESVEEVKLAYLIDEDQIALACNIIKEFHPYESPAYDLVPLLNEGQVQGIGRIGDLPKPVTFESFVQQVKATFNLEGVRVVGQDSKIIKRVAVLGGSGEKFSFDAIDKKADVYITGDVTFHPAQDAEQLGLNIIDAGHYLEAVMKEDVQSICREILMRINRDIIVDISSINTNPFSYR</sequence>
<dbReference type="GO" id="GO:0046872">
    <property type="term" value="F:metal ion binding"/>
    <property type="evidence" value="ECO:0007669"/>
    <property type="project" value="UniProtKB-UniRule"/>
</dbReference>